<evidence type="ECO:0000256" key="2">
    <source>
        <dbReference type="ARBA" id="ARBA00022475"/>
    </source>
</evidence>
<keyword evidence="7 11" id="KW-0630">Potassium</keyword>
<evidence type="ECO:0000256" key="5">
    <source>
        <dbReference type="ARBA" id="ARBA00022741"/>
    </source>
</evidence>
<evidence type="ECO:0000256" key="9">
    <source>
        <dbReference type="ARBA" id="ARBA00023065"/>
    </source>
</evidence>
<dbReference type="GO" id="GO:0008556">
    <property type="term" value="F:P-type potassium transmembrane transporter activity"/>
    <property type="evidence" value="ECO:0007669"/>
    <property type="project" value="InterPro"/>
</dbReference>
<dbReference type="EMBL" id="JACIDS010000003">
    <property type="protein sequence ID" value="MBB3931524.1"/>
    <property type="molecule type" value="Genomic_DNA"/>
</dbReference>
<evidence type="ECO:0000256" key="4">
    <source>
        <dbReference type="ARBA" id="ARBA00022692"/>
    </source>
</evidence>
<sequence>MLSELRPAATLLVAFTLLTGLLYPLAMTEVAEAVLPFQAKGSLIERNGTPVGSALIGQAVAGEGYFHPRPSASGNGYDASTSSGTNLGPTSAKLADRLKSDAAAMQAAGMAGPIPADAITTSGSGLDPHISPAYALAQVPRVAKARALDATVVRGLVQAHIEGPELGFLGDPRVNVLKLNIALDDAAAKAGKPAPVPPAS</sequence>
<keyword evidence="9 11" id="KW-0406">Ion transport</keyword>
<reference evidence="12 13" key="1">
    <citation type="submission" date="2020-08" db="EMBL/GenBank/DDBJ databases">
        <title>Genomic Encyclopedia of Type Strains, Phase IV (KMG-IV): sequencing the most valuable type-strain genomes for metagenomic binning, comparative biology and taxonomic classification.</title>
        <authorList>
            <person name="Goeker M."/>
        </authorList>
    </citation>
    <scope>NUCLEOTIDE SEQUENCE [LARGE SCALE GENOMIC DNA]</scope>
    <source>
        <strain evidence="12 13">DSM 25966</strain>
    </source>
</reference>
<keyword evidence="3 11" id="KW-0633">Potassium transport</keyword>
<protein>
    <recommendedName>
        <fullName evidence="11">Potassium-transporting ATPase KdpC subunit</fullName>
    </recommendedName>
    <alternativeName>
        <fullName evidence="11">ATP phosphohydrolase [potassium-transporting] C chain</fullName>
    </alternativeName>
    <alternativeName>
        <fullName evidence="11">Potassium-binding and translocating subunit C</fullName>
    </alternativeName>
    <alternativeName>
        <fullName evidence="11">Potassium-translocating ATPase C chain</fullName>
    </alternativeName>
</protein>
<name>A0A840AQ47_9HYPH</name>
<evidence type="ECO:0000256" key="3">
    <source>
        <dbReference type="ARBA" id="ARBA00022538"/>
    </source>
</evidence>
<keyword evidence="8 11" id="KW-1133">Transmembrane helix</keyword>
<evidence type="ECO:0000256" key="10">
    <source>
        <dbReference type="ARBA" id="ARBA00023136"/>
    </source>
</evidence>
<accession>A0A840AQ47</accession>
<keyword evidence="4 11" id="KW-0812">Transmembrane</keyword>
<keyword evidence="5 11" id="KW-0547">Nucleotide-binding</keyword>
<comment type="subunit">
    <text evidence="11">The system is composed of three essential subunits: KdpA, KdpB and KdpC.</text>
</comment>
<dbReference type="NCBIfam" id="NF001454">
    <property type="entry name" value="PRK00315.1"/>
    <property type="match status" value="1"/>
</dbReference>
<evidence type="ECO:0000256" key="6">
    <source>
        <dbReference type="ARBA" id="ARBA00022840"/>
    </source>
</evidence>
<evidence type="ECO:0000256" key="8">
    <source>
        <dbReference type="ARBA" id="ARBA00022989"/>
    </source>
</evidence>
<organism evidence="12 13">
    <name type="scientific">Kaistia hirudinis</name>
    <dbReference type="NCBI Taxonomy" id="1293440"/>
    <lineage>
        <taxon>Bacteria</taxon>
        <taxon>Pseudomonadati</taxon>
        <taxon>Pseudomonadota</taxon>
        <taxon>Alphaproteobacteria</taxon>
        <taxon>Hyphomicrobiales</taxon>
        <taxon>Kaistiaceae</taxon>
        <taxon>Kaistia</taxon>
    </lineage>
</organism>
<dbReference type="Pfam" id="PF02669">
    <property type="entry name" value="KdpC"/>
    <property type="match status" value="1"/>
</dbReference>
<dbReference type="GO" id="GO:0005524">
    <property type="term" value="F:ATP binding"/>
    <property type="evidence" value="ECO:0007669"/>
    <property type="project" value="UniProtKB-UniRule"/>
</dbReference>
<evidence type="ECO:0000256" key="11">
    <source>
        <dbReference type="HAMAP-Rule" id="MF_00276"/>
    </source>
</evidence>
<keyword evidence="6 11" id="KW-0067">ATP-binding</keyword>
<keyword evidence="1 11" id="KW-0813">Transport</keyword>
<comment type="caution">
    <text evidence="12">The sequence shown here is derived from an EMBL/GenBank/DDBJ whole genome shotgun (WGS) entry which is preliminary data.</text>
</comment>
<comment type="subcellular location">
    <subcellularLocation>
        <location evidence="11">Cell membrane</location>
        <topology evidence="11">Single-pass membrane protein</topology>
    </subcellularLocation>
</comment>
<dbReference type="GO" id="GO:0005886">
    <property type="term" value="C:plasma membrane"/>
    <property type="evidence" value="ECO:0007669"/>
    <property type="project" value="UniProtKB-SubCell"/>
</dbReference>
<dbReference type="Proteomes" id="UP000553963">
    <property type="component" value="Unassembled WGS sequence"/>
</dbReference>
<keyword evidence="2 11" id="KW-1003">Cell membrane</keyword>
<evidence type="ECO:0000313" key="13">
    <source>
        <dbReference type="Proteomes" id="UP000553963"/>
    </source>
</evidence>
<evidence type="ECO:0000256" key="1">
    <source>
        <dbReference type="ARBA" id="ARBA00022448"/>
    </source>
</evidence>
<evidence type="ECO:0000256" key="7">
    <source>
        <dbReference type="ARBA" id="ARBA00022958"/>
    </source>
</evidence>
<dbReference type="NCBIfam" id="TIGR00681">
    <property type="entry name" value="kdpC"/>
    <property type="match status" value="1"/>
</dbReference>
<comment type="function">
    <text evidence="11">Part of the high-affinity ATP-driven potassium transport (or Kdp) system, which catalyzes the hydrolysis of ATP coupled with the electrogenic transport of potassium into the cytoplasm. This subunit acts as a catalytic chaperone that increases the ATP-binding affinity of the ATP-hydrolyzing subunit KdpB by the formation of a transient KdpB/KdpC/ATP ternary complex.</text>
</comment>
<evidence type="ECO:0000313" key="12">
    <source>
        <dbReference type="EMBL" id="MBB3931524.1"/>
    </source>
</evidence>
<dbReference type="PIRSF" id="PIRSF001296">
    <property type="entry name" value="K_ATPase_KdpC"/>
    <property type="match status" value="1"/>
</dbReference>
<keyword evidence="13" id="KW-1185">Reference proteome</keyword>
<keyword evidence="10 11" id="KW-0472">Membrane</keyword>
<dbReference type="HAMAP" id="MF_00276">
    <property type="entry name" value="KdpC"/>
    <property type="match status" value="1"/>
</dbReference>
<dbReference type="RefSeq" id="WP_183399152.1">
    <property type="nucleotide sequence ID" value="NZ_JACIDS010000003.1"/>
</dbReference>
<dbReference type="PANTHER" id="PTHR30042">
    <property type="entry name" value="POTASSIUM-TRANSPORTING ATPASE C CHAIN"/>
    <property type="match status" value="1"/>
</dbReference>
<comment type="similarity">
    <text evidence="11">Belongs to the KdpC family.</text>
</comment>
<proteinExistence type="inferred from homology"/>
<dbReference type="AlphaFoldDB" id="A0A840AQ47"/>
<gene>
    <name evidence="11" type="primary">kdpC</name>
    <name evidence="12" type="ORF">GGR25_002574</name>
</gene>
<dbReference type="PANTHER" id="PTHR30042:SF2">
    <property type="entry name" value="POTASSIUM-TRANSPORTING ATPASE KDPC SUBUNIT"/>
    <property type="match status" value="1"/>
</dbReference>
<dbReference type="InterPro" id="IPR003820">
    <property type="entry name" value="KdpC"/>
</dbReference>